<gene>
    <name evidence="2" type="ORF">P7K49_036335</name>
</gene>
<accession>A0ABQ9TKD9</accession>
<name>A0ABQ9TKD9_SAGOE</name>
<evidence type="ECO:0000256" key="1">
    <source>
        <dbReference type="SAM" id="MobiDB-lite"/>
    </source>
</evidence>
<evidence type="ECO:0000313" key="2">
    <source>
        <dbReference type="EMBL" id="KAK2085035.1"/>
    </source>
</evidence>
<evidence type="ECO:0000313" key="3">
    <source>
        <dbReference type="Proteomes" id="UP001266305"/>
    </source>
</evidence>
<reference evidence="2 3" key="1">
    <citation type="submission" date="2023-05" db="EMBL/GenBank/DDBJ databases">
        <title>B98-5 Cell Line De Novo Hybrid Assembly: An Optical Mapping Approach.</title>
        <authorList>
            <person name="Kananen K."/>
            <person name="Auerbach J.A."/>
            <person name="Kautto E."/>
            <person name="Blachly J.S."/>
        </authorList>
    </citation>
    <scope>NUCLEOTIDE SEQUENCE [LARGE SCALE GENOMIC DNA]</scope>
    <source>
        <strain evidence="2">B95-8</strain>
        <tissue evidence="2">Cell line</tissue>
    </source>
</reference>
<sequence>MSTVPPPPRDLPADTSSDKTNKPLGLANCSGERKPRKIKDPAVTPFRAAQFGSAPRHGRAPTGPRTRRSERLADNRALWTLVAARRELGRHWPGVRWGLLLDSQIRNDECGG</sequence>
<comment type="caution">
    <text evidence="2">The sequence shown here is derived from an EMBL/GenBank/DDBJ whole genome shotgun (WGS) entry which is preliminary data.</text>
</comment>
<keyword evidence="3" id="KW-1185">Reference proteome</keyword>
<protein>
    <submittedName>
        <fullName evidence="2">Uncharacterized protein</fullName>
    </submittedName>
</protein>
<dbReference type="Proteomes" id="UP001266305">
    <property type="component" value="Unassembled WGS sequence"/>
</dbReference>
<proteinExistence type="predicted"/>
<feature type="compositionally biased region" description="Pro residues" evidence="1">
    <location>
        <begin position="1"/>
        <end position="10"/>
    </location>
</feature>
<organism evidence="2 3">
    <name type="scientific">Saguinus oedipus</name>
    <name type="common">Cotton-top tamarin</name>
    <name type="synonym">Oedipomidas oedipus</name>
    <dbReference type="NCBI Taxonomy" id="9490"/>
    <lineage>
        <taxon>Eukaryota</taxon>
        <taxon>Metazoa</taxon>
        <taxon>Chordata</taxon>
        <taxon>Craniata</taxon>
        <taxon>Vertebrata</taxon>
        <taxon>Euteleostomi</taxon>
        <taxon>Mammalia</taxon>
        <taxon>Eutheria</taxon>
        <taxon>Euarchontoglires</taxon>
        <taxon>Primates</taxon>
        <taxon>Haplorrhini</taxon>
        <taxon>Platyrrhini</taxon>
        <taxon>Cebidae</taxon>
        <taxon>Callitrichinae</taxon>
        <taxon>Saguinus</taxon>
    </lineage>
</organism>
<feature type="region of interest" description="Disordered" evidence="1">
    <location>
        <begin position="1"/>
        <end position="71"/>
    </location>
</feature>
<dbReference type="EMBL" id="JASSZA010000021">
    <property type="protein sequence ID" value="KAK2085035.1"/>
    <property type="molecule type" value="Genomic_DNA"/>
</dbReference>